<sequence>MQKIALPIIFVAAAAAALFYVSRETHGAGTLTLLAAVLVVGQICATLPFILEAKKPRAGTPQPRPDDEAARKILANQQVIHEDLRSLGETLVRRIAALAERQNEIEKNALAARDVDIADDLDDFFGKISRALDERFENLPEAVGEKIAPQLQELREKIDAAEKRLAELRAAAEKIASAVPARAEAVPETAPRVNEGSDATDGVPADFPGEKEAAE</sequence>
<dbReference type="AlphaFoldDB" id="A0A9D1NI91"/>
<name>A0A9D1NI91_9BACT</name>
<evidence type="ECO:0000313" key="5">
    <source>
        <dbReference type="Proteomes" id="UP000886812"/>
    </source>
</evidence>
<gene>
    <name evidence="4" type="ORF">IAC75_00400</name>
</gene>
<evidence type="ECO:0000256" key="3">
    <source>
        <dbReference type="SAM" id="Phobius"/>
    </source>
</evidence>
<keyword evidence="1" id="KW-0175">Coiled coil</keyword>
<reference evidence="4" key="1">
    <citation type="submission" date="2020-10" db="EMBL/GenBank/DDBJ databases">
        <authorList>
            <person name="Gilroy R."/>
        </authorList>
    </citation>
    <scope>NUCLEOTIDE SEQUENCE</scope>
    <source>
        <strain evidence="4">10669</strain>
    </source>
</reference>
<dbReference type="Proteomes" id="UP000886812">
    <property type="component" value="Unassembled WGS sequence"/>
</dbReference>
<feature type="non-terminal residue" evidence="4">
    <location>
        <position position="215"/>
    </location>
</feature>
<proteinExistence type="predicted"/>
<accession>A0A9D1NI91</accession>
<reference evidence="4" key="2">
    <citation type="journal article" date="2021" name="PeerJ">
        <title>Extensive microbial diversity within the chicken gut microbiome revealed by metagenomics and culture.</title>
        <authorList>
            <person name="Gilroy R."/>
            <person name="Ravi A."/>
            <person name="Getino M."/>
            <person name="Pursley I."/>
            <person name="Horton D.L."/>
            <person name="Alikhan N.F."/>
            <person name="Baker D."/>
            <person name="Gharbi K."/>
            <person name="Hall N."/>
            <person name="Watson M."/>
            <person name="Adriaenssens E.M."/>
            <person name="Foster-Nyarko E."/>
            <person name="Jarju S."/>
            <person name="Secka A."/>
            <person name="Antonio M."/>
            <person name="Oren A."/>
            <person name="Chaudhuri R.R."/>
            <person name="La Ragione R."/>
            <person name="Hildebrand F."/>
            <person name="Pallen M.J."/>
        </authorList>
    </citation>
    <scope>NUCLEOTIDE SEQUENCE</scope>
    <source>
        <strain evidence="4">10669</strain>
    </source>
</reference>
<protein>
    <submittedName>
        <fullName evidence="4">Uncharacterized protein</fullName>
    </submittedName>
</protein>
<evidence type="ECO:0000313" key="4">
    <source>
        <dbReference type="EMBL" id="HIV03599.1"/>
    </source>
</evidence>
<feature type="region of interest" description="Disordered" evidence="2">
    <location>
        <begin position="179"/>
        <end position="215"/>
    </location>
</feature>
<organism evidence="4 5">
    <name type="scientific">Candidatus Spyradosoma merdigallinarum</name>
    <dbReference type="NCBI Taxonomy" id="2840950"/>
    <lineage>
        <taxon>Bacteria</taxon>
        <taxon>Pseudomonadati</taxon>
        <taxon>Verrucomicrobiota</taxon>
        <taxon>Opitutia</taxon>
        <taxon>Opitutia incertae sedis</taxon>
        <taxon>Candidatus Spyradosoma</taxon>
    </lineage>
</organism>
<dbReference type="EMBL" id="DVOG01000016">
    <property type="protein sequence ID" value="HIV03599.1"/>
    <property type="molecule type" value="Genomic_DNA"/>
</dbReference>
<feature type="transmembrane region" description="Helical" evidence="3">
    <location>
        <begin position="33"/>
        <end position="51"/>
    </location>
</feature>
<keyword evidence="3" id="KW-0812">Transmembrane</keyword>
<evidence type="ECO:0000256" key="2">
    <source>
        <dbReference type="SAM" id="MobiDB-lite"/>
    </source>
</evidence>
<evidence type="ECO:0000256" key="1">
    <source>
        <dbReference type="SAM" id="Coils"/>
    </source>
</evidence>
<feature type="coiled-coil region" evidence="1">
    <location>
        <begin position="151"/>
        <end position="178"/>
    </location>
</feature>
<keyword evidence="3" id="KW-0472">Membrane</keyword>
<comment type="caution">
    <text evidence="4">The sequence shown here is derived from an EMBL/GenBank/DDBJ whole genome shotgun (WGS) entry which is preliminary data.</text>
</comment>
<keyword evidence="3" id="KW-1133">Transmembrane helix</keyword>